<keyword evidence="2" id="KW-1185">Reference proteome</keyword>
<gene>
    <name evidence="1" type="ORF">J1N35_028455</name>
</gene>
<dbReference type="AlphaFoldDB" id="A0A9D3UW75"/>
<evidence type="ECO:0000313" key="2">
    <source>
        <dbReference type="Proteomes" id="UP000828251"/>
    </source>
</evidence>
<reference evidence="1 2" key="1">
    <citation type="journal article" date="2021" name="Plant Biotechnol. J.">
        <title>Multi-omics assisted identification of the key and species-specific regulatory components of drought-tolerant mechanisms in Gossypium stocksii.</title>
        <authorList>
            <person name="Yu D."/>
            <person name="Ke L."/>
            <person name="Zhang D."/>
            <person name="Wu Y."/>
            <person name="Sun Y."/>
            <person name="Mei J."/>
            <person name="Sun J."/>
            <person name="Sun Y."/>
        </authorList>
    </citation>
    <scope>NUCLEOTIDE SEQUENCE [LARGE SCALE GENOMIC DNA]</scope>
    <source>
        <strain evidence="2">cv. E1</strain>
        <tissue evidence="1">Leaf</tissue>
    </source>
</reference>
<accession>A0A9D3UW75</accession>
<proteinExistence type="predicted"/>
<dbReference type="EMBL" id="JAIQCV010000009">
    <property type="protein sequence ID" value="KAH1063468.1"/>
    <property type="molecule type" value="Genomic_DNA"/>
</dbReference>
<sequence>MRNGFLLLYVPNQVNIDPHSKVNEMVMDNGDWNLDLFRLWLPEEVVSLIISIPPPLDSVGLDILSWSRTTNGVFSVKSVYFFLKRILGIRGI</sequence>
<organism evidence="1 2">
    <name type="scientific">Gossypium stocksii</name>
    <dbReference type="NCBI Taxonomy" id="47602"/>
    <lineage>
        <taxon>Eukaryota</taxon>
        <taxon>Viridiplantae</taxon>
        <taxon>Streptophyta</taxon>
        <taxon>Embryophyta</taxon>
        <taxon>Tracheophyta</taxon>
        <taxon>Spermatophyta</taxon>
        <taxon>Magnoliopsida</taxon>
        <taxon>eudicotyledons</taxon>
        <taxon>Gunneridae</taxon>
        <taxon>Pentapetalae</taxon>
        <taxon>rosids</taxon>
        <taxon>malvids</taxon>
        <taxon>Malvales</taxon>
        <taxon>Malvaceae</taxon>
        <taxon>Malvoideae</taxon>
        <taxon>Gossypium</taxon>
    </lineage>
</organism>
<evidence type="ECO:0000313" key="1">
    <source>
        <dbReference type="EMBL" id="KAH1063468.1"/>
    </source>
</evidence>
<comment type="caution">
    <text evidence="1">The sequence shown here is derived from an EMBL/GenBank/DDBJ whole genome shotgun (WGS) entry which is preliminary data.</text>
</comment>
<dbReference type="Proteomes" id="UP000828251">
    <property type="component" value="Unassembled WGS sequence"/>
</dbReference>
<name>A0A9D3UW75_9ROSI</name>
<dbReference type="OrthoDB" id="1752219at2759"/>
<protein>
    <submittedName>
        <fullName evidence="1">Uncharacterized protein</fullName>
    </submittedName>
</protein>